<proteinExistence type="predicted"/>
<sequence length="124" mass="13680">MSTGRNPARQPKALFFDWLDRTKVDTGVGGECLMRQFAPGRRQAEKCIRRNEKTNIVLASIAFSPALHGGHGPFIHDHMFDVSPPSTNVSINLVKTDATTLIREVMSTSTLTITALLPEMWIGS</sequence>
<evidence type="ECO:0000313" key="2">
    <source>
        <dbReference type="Proteomes" id="UP000281553"/>
    </source>
</evidence>
<accession>A0A3P7LU05</accession>
<reference evidence="1 2" key="1">
    <citation type="submission" date="2018-11" db="EMBL/GenBank/DDBJ databases">
        <authorList>
            <consortium name="Pathogen Informatics"/>
        </authorList>
    </citation>
    <scope>NUCLEOTIDE SEQUENCE [LARGE SCALE GENOMIC DNA]</scope>
</reference>
<keyword evidence="2" id="KW-1185">Reference proteome</keyword>
<protein>
    <submittedName>
        <fullName evidence="1">Uncharacterized protein</fullName>
    </submittedName>
</protein>
<dbReference type="Proteomes" id="UP000281553">
    <property type="component" value="Unassembled WGS sequence"/>
</dbReference>
<organism evidence="1 2">
    <name type="scientific">Dibothriocephalus latus</name>
    <name type="common">Fish tapeworm</name>
    <name type="synonym">Diphyllobothrium latum</name>
    <dbReference type="NCBI Taxonomy" id="60516"/>
    <lineage>
        <taxon>Eukaryota</taxon>
        <taxon>Metazoa</taxon>
        <taxon>Spiralia</taxon>
        <taxon>Lophotrochozoa</taxon>
        <taxon>Platyhelminthes</taxon>
        <taxon>Cestoda</taxon>
        <taxon>Eucestoda</taxon>
        <taxon>Diphyllobothriidea</taxon>
        <taxon>Diphyllobothriidae</taxon>
        <taxon>Dibothriocephalus</taxon>
    </lineage>
</organism>
<evidence type="ECO:0000313" key="1">
    <source>
        <dbReference type="EMBL" id="VDN09691.1"/>
    </source>
</evidence>
<dbReference type="EMBL" id="UYRU01047588">
    <property type="protein sequence ID" value="VDN09691.1"/>
    <property type="molecule type" value="Genomic_DNA"/>
</dbReference>
<gene>
    <name evidence="1" type="ORF">DILT_LOCUS5522</name>
</gene>
<name>A0A3P7LU05_DIBLA</name>
<dbReference type="AlphaFoldDB" id="A0A3P7LU05"/>